<reference evidence="2" key="1">
    <citation type="submission" date="2019-12" db="EMBL/GenBank/DDBJ databases">
        <authorList>
            <person name="zhang j."/>
            <person name="sun C.M."/>
        </authorList>
    </citation>
    <scope>NUCLEOTIDE SEQUENCE</scope>
    <source>
        <strain evidence="2">NS-1</strain>
    </source>
</reference>
<sequence length="432" mass="50102">MEFFKKYQTYILIDDSIIQLVQLKKGELIFNNVYDFNPLQNRISEYLEMLQKKTKTVKIIVPSTKLMIKTLELPPVSDNKINDILQFKFINELPYASNEIYYRYLRNSKSADKQGLAVAVSKKYITEITELCSKEGLAIKGLLPLSPLFYLDYHNKQGIEDSLYININCHYCYFTLIYNNDSYLKGCGYTGKIDLYDEIVRIYEYGQEEIGQKEISIVINGETVNFNDINKFLTGLDIASIDDNRLWKKFYSLEKRLISLDFYQLLPQVKQQKKRIKSISIGILLLLIFLVNGTTLYYKWQDKKNYIDYLATLETKQQTIVDEIEQLNEECQLIAVELEFYSNIIGENNYSYLPWLQEISNLLPEGTRVNSINFKDKELVLLAGKAKSAADVLAALESSSLFSQLHFIGSINLEEDLESFKIAGDLIYETNN</sequence>
<feature type="transmembrane region" description="Helical" evidence="1">
    <location>
        <begin position="279"/>
        <end position="300"/>
    </location>
</feature>
<evidence type="ECO:0000313" key="3">
    <source>
        <dbReference type="Proteomes" id="UP000665020"/>
    </source>
</evidence>
<dbReference type="Proteomes" id="UP000665020">
    <property type="component" value="Chromosome"/>
</dbReference>
<gene>
    <name evidence="2" type="ORF">GM661_03800</name>
</gene>
<dbReference type="SUPFAM" id="SSF53067">
    <property type="entry name" value="Actin-like ATPase domain"/>
    <property type="match status" value="1"/>
</dbReference>
<organism evidence="2 3">
    <name type="scientific">Iocasia fonsfrigidae</name>
    <dbReference type="NCBI Taxonomy" id="2682810"/>
    <lineage>
        <taxon>Bacteria</taxon>
        <taxon>Bacillati</taxon>
        <taxon>Bacillota</taxon>
        <taxon>Clostridia</taxon>
        <taxon>Halanaerobiales</taxon>
        <taxon>Halanaerobiaceae</taxon>
        <taxon>Iocasia</taxon>
    </lineage>
</organism>
<dbReference type="Gene3D" id="3.30.1490.300">
    <property type="match status" value="1"/>
</dbReference>
<keyword evidence="1" id="KW-0472">Membrane</keyword>
<keyword evidence="1" id="KW-0812">Transmembrane</keyword>
<evidence type="ECO:0008006" key="4">
    <source>
        <dbReference type="Google" id="ProtNLM"/>
    </source>
</evidence>
<dbReference type="InterPro" id="IPR052534">
    <property type="entry name" value="Extracell_DNA_Util/SecSys_Comp"/>
</dbReference>
<dbReference type="InterPro" id="IPR007813">
    <property type="entry name" value="PilN"/>
</dbReference>
<keyword evidence="3" id="KW-1185">Reference proteome</keyword>
<dbReference type="PANTHER" id="PTHR40278">
    <property type="entry name" value="DNA UTILIZATION PROTEIN HOFN"/>
    <property type="match status" value="1"/>
</dbReference>
<dbReference type="KEGG" id="ifn:GM661_03800"/>
<dbReference type="AlphaFoldDB" id="A0A8A7K6Y8"/>
<keyword evidence="1" id="KW-1133">Transmembrane helix</keyword>
<evidence type="ECO:0000256" key="1">
    <source>
        <dbReference type="SAM" id="Phobius"/>
    </source>
</evidence>
<dbReference type="RefSeq" id="WP_230868813.1">
    <property type="nucleotide sequence ID" value="NZ_CP046640.1"/>
</dbReference>
<protein>
    <recommendedName>
        <fullName evidence="4">Fimbrial assembly protein</fullName>
    </recommendedName>
</protein>
<dbReference type="Gene3D" id="3.30.420.40">
    <property type="match status" value="1"/>
</dbReference>
<dbReference type="InterPro" id="IPR043129">
    <property type="entry name" value="ATPase_NBD"/>
</dbReference>
<dbReference type="PANTHER" id="PTHR40278:SF1">
    <property type="entry name" value="DNA UTILIZATION PROTEIN HOFN"/>
    <property type="match status" value="1"/>
</dbReference>
<name>A0A8A7K6Y8_9FIRM</name>
<proteinExistence type="predicted"/>
<dbReference type="Pfam" id="PF05137">
    <property type="entry name" value="PilN"/>
    <property type="match status" value="1"/>
</dbReference>
<accession>A0A8A7K6Y8</accession>
<dbReference type="EMBL" id="CP046640">
    <property type="protein sequence ID" value="QTL97161.1"/>
    <property type="molecule type" value="Genomic_DNA"/>
</dbReference>
<evidence type="ECO:0000313" key="2">
    <source>
        <dbReference type="EMBL" id="QTL97161.1"/>
    </source>
</evidence>